<dbReference type="Gene3D" id="1.10.575.10">
    <property type="entry name" value="P1 Nuclease"/>
    <property type="match status" value="1"/>
</dbReference>
<dbReference type="RefSeq" id="WP_272180060.1">
    <property type="nucleotide sequence ID" value="NZ_JAQOMS010000002.1"/>
</dbReference>
<dbReference type="SUPFAM" id="SSF48537">
    <property type="entry name" value="Phospholipase C/P1 nuclease"/>
    <property type="match status" value="1"/>
</dbReference>
<proteinExistence type="predicted"/>
<evidence type="ECO:0000313" key="9">
    <source>
        <dbReference type="Proteomes" id="UP001528411"/>
    </source>
</evidence>
<organism evidence="8 9">
    <name type="scientific">Psychrosphaera algicola</name>
    <dbReference type="NCBI Taxonomy" id="3023714"/>
    <lineage>
        <taxon>Bacteria</taxon>
        <taxon>Pseudomonadati</taxon>
        <taxon>Pseudomonadota</taxon>
        <taxon>Gammaproteobacteria</taxon>
        <taxon>Alteromonadales</taxon>
        <taxon>Pseudoalteromonadaceae</taxon>
        <taxon>Psychrosphaera</taxon>
    </lineage>
</organism>
<comment type="caution">
    <text evidence="8">The sequence shown here is derived from an EMBL/GenBank/DDBJ whole genome shotgun (WGS) entry which is preliminary data.</text>
</comment>
<keyword evidence="2" id="KW-0479">Metal-binding</keyword>
<evidence type="ECO:0000256" key="6">
    <source>
        <dbReference type="ARBA" id="ARBA00023180"/>
    </source>
</evidence>
<protein>
    <submittedName>
        <fullName evidence="8">S1/P1 nuclease</fullName>
    </submittedName>
</protein>
<dbReference type="PANTHER" id="PTHR33146:SF26">
    <property type="entry name" value="ENDONUCLEASE 4"/>
    <property type="match status" value="1"/>
</dbReference>
<dbReference type="PANTHER" id="PTHR33146">
    <property type="entry name" value="ENDONUCLEASE 4"/>
    <property type="match status" value="1"/>
</dbReference>
<dbReference type="Pfam" id="PF02265">
    <property type="entry name" value="S1-P1_nuclease"/>
    <property type="match status" value="1"/>
</dbReference>
<keyword evidence="7" id="KW-1133">Transmembrane helix</keyword>
<keyword evidence="3" id="KW-0255">Endonuclease</keyword>
<sequence length="289" mass="32993">MFANLKSTLPIQLLNKTKVSLGTAVFIALVLVMTTYIPKVNAWGQNGHRIVGQIALNHLTPVALEKVLALLSGDRLPEVTTWADEMRSNPDDFWKYQSSKWHYISINKLTDFTPEKYNFPFQETPKDIYSAILKNITVLKDKSSSQADKEFNLRFLTHLIGDLHMPLHVGRSEDRGGNRIKVKYFGKETNLHSLWDTALVESQNLSYREFADFIETNDQAVISKYLNSGVQDWITESYEFSQIVYNIGDGDFGYEYQYQNMPIVKTQLLKAGIRLAGMLNLIFDPASEP</sequence>
<keyword evidence="9" id="KW-1185">Reference proteome</keyword>
<evidence type="ECO:0000256" key="7">
    <source>
        <dbReference type="SAM" id="Phobius"/>
    </source>
</evidence>
<evidence type="ECO:0000256" key="3">
    <source>
        <dbReference type="ARBA" id="ARBA00022759"/>
    </source>
</evidence>
<keyword evidence="4" id="KW-0378">Hydrolase</keyword>
<evidence type="ECO:0000313" key="8">
    <source>
        <dbReference type="EMBL" id="MDC2888439.1"/>
    </source>
</evidence>
<evidence type="ECO:0000256" key="5">
    <source>
        <dbReference type="ARBA" id="ARBA00023157"/>
    </source>
</evidence>
<evidence type="ECO:0000256" key="1">
    <source>
        <dbReference type="ARBA" id="ARBA00022722"/>
    </source>
</evidence>
<evidence type="ECO:0000256" key="2">
    <source>
        <dbReference type="ARBA" id="ARBA00022723"/>
    </source>
</evidence>
<keyword evidence="7" id="KW-0472">Membrane</keyword>
<name>A0ABT5FBC6_9GAMM</name>
<accession>A0ABT5FBC6</accession>
<keyword evidence="1" id="KW-0540">Nuclease</keyword>
<feature type="transmembrane region" description="Helical" evidence="7">
    <location>
        <begin position="20"/>
        <end position="37"/>
    </location>
</feature>
<keyword evidence="7" id="KW-0812">Transmembrane</keyword>
<reference evidence="8 9" key="1">
    <citation type="submission" date="2023-01" db="EMBL/GenBank/DDBJ databases">
        <title>Psychrosphaera sp. nov., isolated from marine algae.</title>
        <authorList>
            <person name="Bayburt H."/>
            <person name="Choi B.J."/>
            <person name="Kim J.M."/>
            <person name="Choi D.G."/>
            <person name="Jeon C.O."/>
        </authorList>
    </citation>
    <scope>NUCLEOTIDE SEQUENCE [LARGE SCALE GENOMIC DNA]</scope>
    <source>
        <strain evidence="8 9">G1-22</strain>
    </source>
</reference>
<dbReference type="InterPro" id="IPR003154">
    <property type="entry name" value="S1/P1nuclease"/>
</dbReference>
<dbReference type="Proteomes" id="UP001528411">
    <property type="component" value="Unassembled WGS sequence"/>
</dbReference>
<gene>
    <name evidence="8" type="ORF">PN838_06310</name>
</gene>
<dbReference type="EMBL" id="JAQOMS010000002">
    <property type="protein sequence ID" value="MDC2888439.1"/>
    <property type="molecule type" value="Genomic_DNA"/>
</dbReference>
<evidence type="ECO:0000256" key="4">
    <source>
        <dbReference type="ARBA" id="ARBA00022801"/>
    </source>
</evidence>
<keyword evidence="5" id="KW-1015">Disulfide bond</keyword>
<keyword evidence="6" id="KW-0325">Glycoprotein</keyword>
<dbReference type="CDD" id="cd11010">
    <property type="entry name" value="S1-P1_nuclease"/>
    <property type="match status" value="1"/>
</dbReference>
<dbReference type="InterPro" id="IPR008947">
    <property type="entry name" value="PLipase_C/P1_nuclease_dom_sf"/>
</dbReference>